<dbReference type="KEGG" id="ncon:LC1Nh_0315"/>
<keyword evidence="1" id="KW-1133">Transmembrane helix</keyword>
<dbReference type="Proteomes" id="UP000377803">
    <property type="component" value="Chromosome"/>
</dbReference>
<feature type="transmembrane region" description="Helical" evidence="1">
    <location>
        <begin position="142"/>
        <end position="167"/>
    </location>
</feature>
<sequence>MNIKKYIELTATGFRTSLAYRLNSVASLANSIIFLALMYALWSAIAASGSLEGGLSRVLAYIVLGQVISSSIFMNVEKMLSGKIREGTIVNELKRPISLRSQIYFQMLGIMLFNLVFVGLPMMLVGFLFLDLSFPGVFRFSAFVLSMFLGYNLVYCLSYITSMAIFWTKVGWSIRMMRTTVQRLFSGVYFPLYLLPAGLESFFSFLPFQSMVDAPITIFMDSGAALAPIIGKQVIWIILLLLIGEFAWLKAKKKITVQGG</sequence>
<dbReference type="EMBL" id="CP040089">
    <property type="protein sequence ID" value="QGA80218.1"/>
    <property type="molecule type" value="Genomic_DNA"/>
</dbReference>
<organism evidence="2 3">
    <name type="scientific">Candidatus Nanohalobium constans</name>
    <dbReference type="NCBI Taxonomy" id="2565781"/>
    <lineage>
        <taxon>Archaea</taxon>
        <taxon>Candidatus Nanohalarchaeota</taxon>
        <taxon>Candidatus Nanohalobia</taxon>
        <taxon>Candidatus Nanohalobiales</taxon>
        <taxon>Candidatus Nanohalobiaceae</taxon>
        <taxon>Candidatus Nanohalobium</taxon>
    </lineage>
</organism>
<feature type="transmembrane region" description="Helical" evidence="1">
    <location>
        <begin position="103"/>
        <end position="130"/>
    </location>
</feature>
<proteinExistence type="predicted"/>
<feature type="transmembrane region" description="Helical" evidence="1">
    <location>
        <begin position="58"/>
        <end position="76"/>
    </location>
</feature>
<keyword evidence="3" id="KW-1185">Reference proteome</keyword>
<evidence type="ECO:0000313" key="2">
    <source>
        <dbReference type="EMBL" id="QGA80218.1"/>
    </source>
</evidence>
<evidence type="ECO:0000256" key="1">
    <source>
        <dbReference type="SAM" id="Phobius"/>
    </source>
</evidence>
<accession>A0A5Q0UF79</accession>
<dbReference type="RefSeq" id="WP_153549957.1">
    <property type="nucleotide sequence ID" value="NZ_CP040089.1"/>
</dbReference>
<dbReference type="AlphaFoldDB" id="A0A5Q0UF79"/>
<dbReference type="InterPro" id="IPR010390">
    <property type="entry name" value="ABC-2_transporter-like"/>
</dbReference>
<feature type="transmembrane region" description="Helical" evidence="1">
    <location>
        <begin position="188"/>
        <end position="209"/>
    </location>
</feature>
<keyword evidence="1" id="KW-0472">Membrane</keyword>
<dbReference type="Pfam" id="PF06182">
    <property type="entry name" value="ABC2_membrane_6"/>
    <property type="match status" value="1"/>
</dbReference>
<keyword evidence="1" id="KW-0812">Transmembrane</keyword>
<protein>
    <submittedName>
        <fullName evidence="2">ABC-type uncharacterized transport system, permease component</fullName>
    </submittedName>
</protein>
<gene>
    <name evidence="2" type="ORF">LC1Nh_0315</name>
</gene>
<evidence type="ECO:0000313" key="3">
    <source>
        <dbReference type="Proteomes" id="UP000377803"/>
    </source>
</evidence>
<reference evidence="3" key="1">
    <citation type="submission" date="2019-05" db="EMBL/GenBank/DDBJ databases">
        <title>Candidatus Nanohalobium constans, a novel model system to study the DPANN nano-sized archaea: genomic and physiological characterization of a nanoarchaeon co-cultured with its chitinotrophic host.</title>
        <authorList>
            <person name="La Cono V."/>
            <person name="Arcadi E."/>
            <person name="Crisafi F."/>
            <person name="Denaro R."/>
            <person name="La Spada G."/>
            <person name="Messina E."/>
            <person name="Smedile F."/>
            <person name="Toshchakov S.V."/>
            <person name="Shevchenko M.A."/>
            <person name="Golyshin P.N."/>
            <person name="Golyshina O.V."/>
            <person name="Ferrer M."/>
            <person name="Rohde M."/>
            <person name="Mushegian A."/>
            <person name="Sorokin D.Y."/>
            <person name="Giuliano L."/>
            <person name="Yakimov M.M."/>
        </authorList>
    </citation>
    <scope>NUCLEOTIDE SEQUENCE [LARGE SCALE GENOMIC DNA]</scope>
    <source>
        <strain evidence="3">LC1Nh</strain>
    </source>
</reference>
<feature type="transmembrane region" description="Helical" evidence="1">
    <location>
        <begin position="229"/>
        <end position="249"/>
    </location>
</feature>
<name>A0A5Q0UF79_9ARCH</name>
<dbReference type="PANTHER" id="PTHR36832">
    <property type="entry name" value="SLR1174 PROTEIN-RELATED"/>
    <property type="match status" value="1"/>
</dbReference>
<feature type="transmembrane region" description="Helical" evidence="1">
    <location>
        <begin position="25"/>
        <end position="46"/>
    </location>
</feature>
<dbReference type="GeneID" id="42364698"/>
<dbReference type="PANTHER" id="PTHR36832:SF1">
    <property type="entry name" value="SLR1174 PROTEIN"/>
    <property type="match status" value="1"/>
</dbReference>